<feature type="compositionally biased region" description="Basic and acidic residues" evidence="1">
    <location>
        <begin position="284"/>
        <end position="296"/>
    </location>
</feature>
<proteinExistence type="predicted"/>
<evidence type="ECO:0000313" key="3">
    <source>
        <dbReference type="Proteomes" id="UP001221757"/>
    </source>
</evidence>
<name>A0AAD7G5E4_MYCRO</name>
<sequence length="345" mass="38389">MGAQPQDDGAWPAVHQDNAPIKREEIKTEYEPSQEFRERLEEANNVLRQCQRSEGRVFGAGAAAAAPVRAIKPEPTNAPMPTPGTVNDAGVAKHEDGGIPKLPSIKPEPEDAPMPPPHASSAPRYEFRLTRRAVKPLAKPEPVDVPMPRPRALNKCMDPFEPEGTPSIGVKQEAGREFNTRQPLPGTVNPPSAYLRAPTPRIKQEEPRQQSVRVGRQEYGYGGNVNRGRSPSEFAAPAPIAFPRAIPINCQTPAPHNYSAPAREDTRGYSRQSSRTFSPPPRPVKRERDADDDSRPYRPANEPPVKRERSESTAIRFNYSASPDPPDESWTRWRERDVSKRTKTE</sequence>
<evidence type="ECO:0000313" key="2">
    <source>
        <dbReference type="EMBL" id="KAJ7669127.1"/>
    </source>
</evidence>
<feature type="compositionally biased region" description="Basic and acidic residues" evidence="1">
    <location>
        <begin position="329"/>
        <end position="345"/>
    </location>
</feature>
<dbReference type="EMBL" id="JARKIE010000188">
    <property type="protein sequence ID" value="KAJ7669127.1"/>
    <property type="molecule type" value="Genomic_DNA"/>
</dbReference>
<keyword evidence="3" id="KW-1185">Reference proteome</keyword>
<gene>
    <name evidence="2" type="ORF">B0H17DRAFT_1086750</name>
</gene>
<accession>A0AAD7G5E4</accession>
<dbReference type="Proteomes" id="UP001221757">
    <property type="component" value="Unassembled WGS sequence"/>
</dbReference>
<feature type="region of interest" description="Disordered" evidence="1">
    <location>
        <begin position="136"/>
        <end position="345"/>
    </location>
</feature>
<comment type="caution">
    <text evidence="2">The sequence shown here is derived from an EMBL/GenBank/DDBJ whole genome shotgun (WGS) entry which is preliminary data.</text>
</comment>
<protein>
    <submittedName>
        <fullName evidence="2">Uncharacterized protein</fullName>
    </submittedName>
</protein>
<feature type="compositionally biased region" description="Low complexity" evidence="1">
    <location>
        <begin position="234"/>
        <end position="248"/>
    </location>
</feature>
<feature type="region of interest" description="Disordered" evidence="1">
    <location>
        <begin position="68"/>
        <end position="124"/>
    </location>
</feature>
<dbReference type="AlphaFoldDB" id="A0AAD7G5E4"/>
<reference evidence="2" key="1">
    <citation type="submission" date="2023-03" db="EMBL/GenBank/DDBJ databases">
        <title>Massive genome expansion in bonnet fungi (Mycena s.s.) driven by repeated elements and novel gene families across ecological guilds.</title>
        <authorList>
            <consortium name="Lawrence Berkeley National Laboratory"/>
            <person name="Harder C.B."/>
            <person name="Miyauchi S."/>
            <person name="Viragh M."/>
            <person name="Kuo A."/>
            <person name="Thoen E."/>
            <person name="Andreopoulos B."/>
            <person name="Lu D."/>
            <person name="Skrede I."/>
            <person name="Drula E."/>
            <person name="Henrissat B."/>
            <person name="Morin E."/>
            <person name="Kohler A."/>
            <person name="Barry K."/>
            <person name="LaButti K."/>
            <person name="Morin E."/>
            <person name="Salamov A."/>
            <person name="Lipzen A."/>
            <person name="Mereny Z."/>
            <person name="Hegedus B."/>
            <person name="Baldrian P."/>
            <person name="Stursova M."/>
            <person name="Weitz H."/>
            <person name="Taylor A."/>
            <person name="Grigoriev I.V."/>
            <person name="Nagy L.G."/>
            <person name="Martin F."/>
            <person name="Kauserud H."/>
        </authorList>
    </citation>
    <scope>NUCLEOTIDE SEQUENCE</scope>
    <source>
        <strain evidence="2">CBHHK067</strain>
    </source>
</reference>
<evidence type="ECO:0000256" key="1">
    <source>
        <dbReference type="SAM" id="MobiDB-lite"/>
    </source>
</evidence>
<feature type="compositionally biased region" description="Polar residues" evidence="1">
    <location>
        <begin position="312"/>
        <end position="321"/>
    </location>
</feature>
<organism evidence="2 3">
    <name type="scientific">Mycena rosella</name>
    <name type="common">Pink bonnet</name>
    <name type="synonym">Agaricus rosellus</name>
    <dbReference type="NCBI Taxonomy" id="1033263"/>
    <lineage>
        <taxon>Eukaryota</taxon>
        <taxon>Fungi</taxon>
        <taxon>Dikarya</taxon>
        <taxon>Basidiomycota</taxon>
        <taxon>Agaricomycotina</taxon>
        <taxon>Agaricomycetes</taxon>
        <taxon>Agaricomycetidae</taxon>
        <taxon>Agaricales</taxon>
        <taxon>Marasmiineae</taxon>
        <taxon>Mycenaceae</taxon>
        <taxon>Mycena</taxon>
    </lineage>
</organism>
<feature type="region of interest" description="Disordered" evidence="1">
    <location>
        <begin position="1"/>
        <end position="26"/>
    </location>
</feature>